<feature type="domain" description="Endonuclease/exonuclease/phosphatase" evidence="1">
    <location>
        <begin position="30"/>
        <end position="260"/>
    </location>
</feature>
<dbReference type="PRINTS" id="PR01388">
    <property type="entry name" value="CDTOXINB"/>
</dbReference>
<dbReference type="InterPro" id="IPR005135">
    <property type="entry name" value="Endo/exonuclease/phosphatase"/>
</dbReference>
<proteinExistence type="predicted"/>
<dbReference type="NCBIfam" id="NF011787">
    <property type="entry name" value="PRK15251.1"/>
    <property type="match status" value="1"/>
</dbReference>
<evidence type="ECO:0000313" key="4">
    <source>
        <dbReference type="EMBL" id="MIV45850.1"/>
    </source>
</evidence>
<dbReference type="AlphaFoldDB" id="A0A3R0C3B8"/>
<organism evidence="3">
    <name type="scientific">Salmonella enterica</name>
    <name type="common">Salmonella choleraesuis</name>
    <dbReference type="NCBI Taxonomy" id="28901"/>
    <lineage>
        <taxon>Bacteria</taxon>
        <taxon>Pseudomonadati</taxon>
        <taxon>Pseudomonadota</taxon>
        <taxon>Gammaproteobacteria</taxon>
        <taxon>Enterobacterales</taxon>
        <taxon>Enterobacteriaceae</taxon>
        <taxon>Salmonella</taxon>
    </lineage>
</organism>
<dbReference type="Gene3D" id="3.60.10.10">
    <property type="entry name" value="Endonuclease/exonuclease/phosphatase"/>
    <property type="match status" value="1"/>
</dbReference>
<dbReference type="EMBL" id="AAACVH010000023">
    <property type="protein sequence ID" value="EAA8666276.1"/>
    <property type="molecule type" value="Genomic_DNA"/>
</dbReference>
<dbReference type="Proteomes" id="UP000839834">
    <property type="component" value="Unassembled WGS sequence"/>
</dbReference>
<gene>
    <name evidence="4" type="ORF">A7E06_20635</name>
    <name evidence="3" type="ORF">KO51_17835</name>
    <name evidence="2" type="ORF">NL99_14980</name>
</gene>
<dbReference type="SUPFAM" id="SSF56219">
    <property type="entry name" value="DNase I-like"/>
    <property type="match status" value="1"/>
</dbReference>
<evidence type="ECO:0000259" key="1">
    <source>
        <dbReference type="Pfam" id="PF03372"/>
    </source>
</evidence>
<dbReference type="GO" id="GO:0003824">
    <property type="term" value="F:catalytic activity"/>
    <property type="evidence" value="ECO:0007669"/>
    <property type="project" value="InterPro"/>
</dbReference>
<name>A0A3R0C3B8_SALER</name>
<dbReference type="EMBL" id="RSMR01000020">
    <property type="protein sequence ID" value="MIK93337.1"/>
    <property type="molecule type" value="Genomic_DNA"/>
</dbReference>
<evidence type="ECO:0000313" key="3">
    <source>
        <dbReference type="EMBL" id="MIK93337.1"/>
    </source>
</evidence>
<dbReference type="EMBL" id="RSUV01000018">
    <property type="protein sequence ID" value="MIV45850.1"/>
    <property type="molecule type" value="Genomic_DNA"/>
</dbReference>
<dbReference type="InterPro" id="IPR036691">
    <property type="entry name" value="Endo/exonu/phosph_ase_sf"/>
</dbReference>
<dbReference type="CDD" id="cd09081">
    <property type="entry name" value="CdtB"/>
    <property type="match status" value="1"/>
</dbReference>
<dbReference type="Proteomes" id="UP000885283">
    <property type="component" value="Unassembled WGS sequence"/>
</dbReference>
<sequence>MKNIISAGFFFAMTMFSISVSANIGDYKIMTWNLQGSSAAGENKWNINVRQLVTGTDGADILMVQEAGSVPATAMLTGRQIQPVGVGIPIDEYTWNLGTTRRPDIRYIYFSRVDVGANRVNLAIVSRQRAEQVFVIRPATVASRPVIGISLATDVFLTTHALAGGGPDALAIVRTVNEFFNQSSRLGFSWFLGGDFNRAPARLENDLLLERLDRAVTVVAPTVATQSSGGILDYGVIVDRSPSSTLLGATISFGNMASQLSSDHLPVLFNSAARNK</sequence>
<reference evidence="3" key="1">
    <citation type="submission" date="2018-08" db="EMBL/GenBank/DDBJ databases">
        <authorList>
            <consortium name="GenomeTrakr network: Whole genome sequencing for foodborne pathogen traceback"/>
        </authorList>
    </citation>
    <scope>NUCLEOTIDE SEQUENCE [LARGE SCALE GENOMIC DNA]</scope>
    <source>
        <strain evidence="4">CFSAN048114</strain>
        <strain evidence="3">FLUFL-1338</strain>
        <strain evidence="2">FLUFL-367</strain>
    </source>
</reference>
<dbReference type="InterPro" id="IPR003539">
    <property type="entry name" value="CD_toxinB"/>
</dbReference>
<evidence type="ECO:0000313" key="2">
    <source>
        <dbReference type="EMBL" id="EAA8666276.1"/>
    </source>
</evidence>
<comment type="caution">
    <text evidence="3">The sequence shown here is derived from an EMBL/GenBank/DDBJ whole genome shotgun (WGS) entry which is preliminary data.</text>
</comment>
<dbReference type="Pfam" id="PF03372">
    <property type="entry name" value="Exo_endo_phos"/>
    <property type="match status" value="1"/>
</dbReference>
<protein>
    <submittedName>
        <fullName evidence="3">Cytolethal distending toxin subunit B family protein</fullName>
    </submittedName>
</protein>
<accession>A0A3R0C3B8</accession>
<dbReference type="Proteomes" id="UP000839530">
    <property type="component" value="Unassembled WGS sequence"/>
</dbReference>